<dbReference type="RefSeq" id="WP_021366633.1">
    <property type="nucleotide sequence ID" value="NZ_BBYB01000069.1"/>
</dbReference>
<gene>
    <name evidence="3" type="ORF">BN1095_920020</name>
    <name evidence="2" type="ORF">BN1096_610119</name>
    <name evidence="1" type="ORF">BN1097_610068</name>
</gene>
<dbReference type="EMBL" id="LK932400">
    <property type="protein sequence ID" value="CDS86968.1"/>
    <property type="molecule type" value="Genomic_DNA"/>
</dbReference>
<protein>
    <submittedName>
        <fullName evidence="1">Uncharacterized protein</fullName>
    </submittedName>
</protein>
<organism evidence="1">
    <name type="scientific">Clostridioides difficile</name>
    <name type="common">Peptoclostridium difficile</name>
    <dbReference type="NCBI Taxonomy" id="1496"/>
    <lineage>
        <taxon>Bacteria</taxon>
        <taxon>Bacillati</taxon>
        <taxon>Bacillota</taxon>
        <taxon>Clostridia</taxon>
        <taxon>Peptostreptococcales</taxon>
        <taxon>Peptostreptococcaceae</taxon>
        <taxon>Clostridioides</taxon>
    </lineage>
</organism>
<proteinExistence type="predicted"/>
<dbReference type="EMBL" id="LK933537">
    <property type="protein sequence ID" value="CDT81905.1"/>
    <property type="molecule type" value="Genomic_DNA"/>
</dbReference>
<name>A0A069AC98_CLODI</name>
<dbReference type="AlphaFoldDB" id="A0A069AC98"/>
<dbReference type="EMBL" id="LK932515">
    <property type="protein sequence ID" value="CDS87308.1"/>
    <property type="molecule type" value="Genomic_DNA"/>
</dbReference>
<sequence length="66" mass="8060">MSKPYEKIETENKMNMDLFCKGYARAKEMMAKRLFDVDLEIKYTYRKKTEEEMKAEKEKKLEKEVI</sequence>
<accession>A0A069AC98</accession>
<reference evidence="1" key="1">
    <citation type="submission" date="2014-07" db="EMBL/GenBank/DDBJ databases">
        <authorList>
            <person name="Monot Marc"/>
        </authorList>
    </citation>
    <scope>NUCLEOTIDE SEQUENCE</scope>
    <source>
        <strain evidence="3">7032989</strain>
        <strain evidence="1">7032994</strain>
    </source>
</reference>
<evidence type="ECO:0000313" key="1">
    <source>
        <dbReference type="EMBL" id="CDS86968.1"/>
    </source>
</evidence>
<evidence type="ECO:0000313" key="3">
    <source>
        <dbReference type="EMBL" id="CDT81905.1"/>
    </source>
</evidence>
<evidence type="ECO:0000313" key="2">
    <source>
        <dbReference type="EMBL" id="CDS87308.1"/>
    </source>
</evidence>